<dbReference type="GO" id="GO:0016020">
    <property type="term" value="C:membrane"/>
    <property type="evidence" value="ECO:0007669"/>
    <property type="project" value="UniProtKB-SubCell"/>
</dbReference>
<feature type="compositionally biased region" description="Polar residues" evidence="3">
    <location>
        <begin position="32"/>
        <end position="47"/>
    </location>
</feature>
<dbReference type="EMBL" id="PEBD01000010">
    <property type="protein sequence ID" value="PHV65438.1"/>
    <property type="molecule type" value="Genomic_DNA"/>
</dbReference>
<evidence type="ECO:0000256" key="4">
    <source>
        <dbReference type="SAM" id="Phobius"/>
    </source>
</evidence>
<feature type="compositionally biased region" description="Low complexity" evidence="3">
    <location>
        <begin position="159"/>
        <end position="168"/>
    </location>
</feature>
<protein>
    <recommendedName>
        <fullName evidence="7">Mce-associated membrane protein</fullName>
    </recommendedName>
</protein>
<feature type="compositionally biased region" description="Basic and acidic residues" evidence="3">
    <location>
        <begin position="148"/>
        <end position="158"/>
    </location>
</feature>
<reference evidence="5 6" key="1">
    <citation type="submission" date="2017-10" db="EMBL/GenBank/DDBJ databases">
        <title>The draft genome sequence of Williamsia sp. BULT 1.1 isolated from the semi-arid grassland soils from South Africa.</title>
        <authorList>
            <person name="Kabwe M.H."/>
            <person name="Govender N."/>
            <person name="Mutseka Lunga P."/>
            <person name="Vikram S."/>
            <person name="Makhalanyane T.P."/>
        </authorList>
    </citation>
    <scope>NUCLEOTIDE SEQUENCE [LARGE SCALE GENOMIC DNA]</scope>
    <source>
        <strain evidence="5 6">BULT 1.1</strain>
    </source>
</reference>
<comment type="caution">
    <text evidence="5">The sequence shown here is derived from an EMBL/GenBank/DDBJ whole genome shotgun (WGS) entry which is preliminary data.</text>
</comment>
<feature type="transmembrane region" description="Helical" evidence="4">
    <location>
        <begin position="179"/>
        <end position="198"/>
    </location>
</feature>
<comment type="subcellular location">
    <subcellularLocation>
        <location evidence="1">Membrane</location>
    </subcellularLocation>
</comment>
<evidence type="ECO:0000256" key="1">
    <source>
        <dbReference type="ARBA" id="ARBA00004370"/>
    </source>
</evidence>
<keyword evidence="4" id="KW-0812">Transmembrane</keyword>
<name>A0A2G3PHZ7_WILMA</name>
<keyword evidence="4" id="KW-1133">Transmembrane helix</keyword>
<evidence type="ECO:0000256" key="3">
    <source>
        <dbReference type="SAM" id="MobiDB-lite"/>
    </source>
</evidence>
<dbReference type="PANTHER" id="PTHR37042:SF4">
    <property type="entry name" value="OUTER MEMBRANE PROTEIN RV1973"/>
    <property type="match status" value="1"/>
</dbReference>
<keyword evidence="2 4" id="KW-0472">Membrane</keyword>
<proteinExistence type="predicted"/>
<dbReference type="RefSeq" id="WP_099383826.1">
    <property type="nucleotide sequence ID" value="NZ_PEBD01000010.1"/>
</dbReference>
<dbReference type="Proteomes" id="UP000225108">
    <property type="component" value="Unassembled WGS sequence"/>
</dbReference>
<gene>
    <name evidence="5" type="ORF">CSW57_16845</name>
</gene>
<dbReference type="AlphaFoldDB" id="A0A2G3PHZ7"/>
<evidence type="ECO:0000313" key="5">
    <source>
        <dbReference type="EMBL" id="PHV65438.1"/>
    </source>
</evidence>
<feature type="compositionally biased region" description="Low complexity" evidence="3">
    <location>
        <begin position="111"/>
        <end position="123"/>
    </location>
</feature>
<organism evidence="5 6">
    <name type="scientific">Williamsia marianensis</name>
    <dbReference type="NCBI Taxonomy" id="85044"/>
    <lineage>
        <taxon>Bacteria</taxon>
        <taxon>Bacillati</taxon>
        <taxon>Actinomycetota</taxon>
        <taxon>Actinomycetes</taxon>
        <taxon>Mycobacteriales</taxon>
        <taxon>Nocardiaceae</taxon>
        <taxon>Williamsia</taxon>
    </lineage>
</organism>
<sequence>MAGTPRKPIRPAGPRGKIRVAGSGPSARKVNPSENADESATTDNVTPETAMPESSAPEAVESTESGAAQSATTQSGTTESGTTESGTTEPAPEAGESTPDATAAPSDRTSTGEATATAETAATDKTVKLGKPAAKSKPKVKGASLKKPATERSSDDKPAQAAEPKTAKAASGFLTWRKVAIVALLAVVFAVFAVVAAFKPGASTQSNMAFINSSETSALKAQAGDRICAVLSIDPTKFDDWADKAKTGLTGEALNEFNEYQSTSRDLAAQSGQGAECKVDMVAVSNMDGSSATVIATVLISTTQQGVAVLSGPGQARTELGMQKVDGQWRINRISDF</sequence>
<feature type="region of interest" description="Disordered" evidence="3">
    <location>
        <begin position="1"/>
        <end position="168"/>
    </location>
</feature>
<evidence type="ECO:0000313" key="6">
    <source>
        <dbReference type="Proteomes" id="UP000225108"/>
    </source>
</evidence>
<accession>A0A2G3PHZ7</accession>
<feature type="compositionally biased region" description="Low complexity" evidence="3">
    <location>
        <begin position="62"/>
        <end position="94"/>
    </location>
</feature>
<evidence type="ECO:0000256" key="2">
    <source>
        <dbReference type="ARBA" id="ARBA00023136"/>
    </source>
</evidence>
<evidence type="ECO:0008006" key="7">
    <source>
        <dbReference type="Google" id="ProtNLM"/>
    </source>
</evidence>
<dbReference type="PANTHER" id="PTHR37042">
    <property type="entry name" value="OUTER MEMBRANE PROTEIN RV1973"/>
    <property type="match status" value="1"/>
</dbReference>